<dbReference type="PANTHER" id="PTHR48098:SF1">
    <property type="entry name" value="DIACYLGLYCEROL ACYLTRANSFERASE_MYCOLYLTRANSFERASE AG85A"/>
    <property type="match status" value="1"/>
</dbReference>
<sequence>MARVTATAAATIAATALSVLAAPTVAAQDGTPEATPDVLPSECADFGSTDAYRCEVHSEAMGRDVPVIVRPALSEGNPKVAQFIDGANSTSVNTWVTGAGALDHLAEEDYTFVFPSMDGFTWSLDWEGQDEVKYETFLAEELPAFLEDGFDVPDGGRGTTGVTGLSSGAYGAVNLASKHPDLYSSVYAMSGLYDPGSPVQRYVFDSSTADRSDYDRGPWDGPNGDELVEEDNPTLNIRNLTMPVLVTAASGVPNFAGDMGPNPIATVFAGGSYEVGSMVFTAQFQAAAVAAGMDNIEFRYDTVGAHTWDTWQRSAFEQGNVETFLSRIGGNGAGGGAGDLPDGPVGSTVEGSGSSGSSGSVTAS</sequence>
<dbReference type="PANTHER" id="PTHR48098">
    <property type="entry name" value="ENTEROCHELIN ESTERASE-RELATED"/>
    <property type="match status" value="1"/>
</dbReference>
<dbReference type="InterPro" id="IPR029058">
    <property type="entry name" value="AB_hydrolase_fold"/>
</dbReference>
<reference evidence="3" key="2">
    <citation type="submission" date="2021-04" db="EMBL/GenBank/DDBJ databases">
        <authorList>
            <person name="Gilroy R."/>
        </authorList>
    </citation>
    <scope>NUCLEOTIDE SEQUENCE</scope>
    <source>
        <strain evidence="3">ChiHjej13B12-4958</strain>
    </source>
</reference>
<gene>
    <name evidence="3" type="ORF">H9751_06655</name>
</gene>
<comment type="caution">
    <text evidence="3">The sequence shown here is derived from an EMBL/GenBank/DDBJ whole genome shotgun (WGS) entry which is preliminary data.</text>
</comment>
<dbReference type="SUPFAM" id="SSF53474">
    <property type="entry name" value="alpha/beta-Hydrolases"/>
    <property type="match status" value="1"/>
</dbReference>
<evidence type="ECO:0000313" key="4">
    <source>
        <dbReference type="Proteomes" id="UP000823858"/>
    </source>
</evidence>
<dbReference type="Pfam" id="PF00756">
    <property type="entry name" value="Esterase"/>
    <property type="match status" value="1"/>
</dbReference>
<organism evidence="3 4">
    <name type="scientific">Candidatus Corynebacterium faecigallinarum</name>
    <dbReference type="NCBI Taxonomy" id="2838528"/>
    <lineage>
        <taxon>Bacteria</taxon>
        <taxon>Bacillati</taxon>
        <taxon>Actinomycetota</taxon>
        <taxon>Actinomycetes</taxon>
        <taxon>Mycobacteriales</taxon>
        <taxon>Corynebacteriaceae</taxon>
        <taxon>Corynebacterium</taxon>
    </lineage>
</organism>
<dbReference type="Gene3D" id="3.40.50.1820">
    <property type="entry name" value="alpha/beta hydrolase"/>
    <property type="match status" value="1"/>
</dbReference>
<dbReference type="InterPro" id="IPR050583">
    <property type="entry name" value="Mycobacterial_A85_antigen"/>
</dbReference>
<dbReference type="InterPro" id="IPR000801">
    <property type="entry name" value="Esterase-like"/>
</dbReference>
<dbReference type="EMBL" id="DWVP01000015">
    <property type="protein sequence ID" value="HJC85206.1"/>
    <property type="molecule type" value="Genomic_DNA"/>
</dbReference>
<feature type="chain" id="PRO_5039016152" evidence="2">
    <location>
        <begin position="22"/>
        <end position="364"/>
    </location>
</feature>
<feature type="region of interest" description="Disordered" evidence="1">
    <location>
        <begin position="332"/>
        <end position="364"/>
    </location>
</feature>
<evidence type="ECO:0000313" key="3">
    <source>
        <dbReference type="EMBL" id="HJC85206.1"/>
    </source>
</evidence>
<protein>
    <submittedName>
        <fullName evidence="3">Trehalose corynomycolyl transferase</fullName>
    </submittedName>
</protein>
<accession>A0A9D2QEX4</accession>
<reference evidence="3" key="1">
    <citation type="journal article" date="2021" name="PeerJ">
        <title>Extensive microbial diversity within the chicken gut microbiome revealed by metagenomics and culture.</title>
        <authorList>
            <person name="Gilroy R."/>
            <person name="Ravi A."/>
            <person name="Getino M."/>
            <person name="Pursley I."/>
            <person name="Horton D.L."/>
            <person name="Alikhan N.F."/>
            <person name="Baker D."/>
            <person name="Gharbi K."/>
            <person name="Hall N."/>
            <person name="Watson M."/>
            <person name="Adriaenssens E.M."/>
            <person name="Foster-Nyarko E."/>
            <person name="Jarju S."/>
            <person name="Secka A."/>
            <person name="Antonio M."/>
            <person name="Oren A."/>
            <person name="Chaudhuri R.R."/>
            <person name="La Ragione R."/>
            <person name="Hildebrand F."/>
            <person name="Pallen M.J."/>
        </authorList>
    </citation>
    <scope>NUCLEOTIDE SEQUENCE</scope>
    <source>
        <strain evidence="3">ChiHjej13B12-4958</strain>
    </source>
</reference>
<feature type="signal peptide" evidence="2">
    <location>
        <begin position="1"/>
        <end position="21"/>
    </location>
</feature>
<dbReference type="Proteomes" id="UP000823858">
    <property type="component" value="Unassembled WGS sequence"/>
</dbReference>
<keyword evidence="2" id="KW-0732">Signal</keyword>
<evidence type="ECO:0000256" key="1">
    <source>
        <dbReference type="SAM" id="MobiDB-lite"/>
    </source>
</evidence>
<evidence type="ECO:0000256" key="2">
    <source>
        <dbReference type="SAM" id="SignalP"/>
    </source>
</evidence>
<dbReference type="GO" id="GO:0016747">
    <property type="term" value="F:acyltransferase activity, transferring groups other than amino-acyl groups"/>
    <property type="evidence" value="ECO:0007669"/>
    <property type="project" value="TreeGrafter"/>
</dbReference>
<dbReference type="AlphaFoldDB" id="A0A9D2QEX4"/>
<name>A0A9D2QEX4_9CORY</name>
<keyword evidence="3" id="KW-0808">Transferase</keyword>
<proteinExistence type="predicted"/>
<feature type="compositionally biased region" description="Low complexity" evidence="1">
    <location>
        <begin position="339"/>
        <end position="364"/>
    </location>
</feature>